<feature type="non-terminal residue" evidence="2">
    <location>
        <position position="1"/>
    </location>
</feature>
<comment type="caution">
    <text evidence="2">The sequence shown here is derived from an EMBL/GenBank/DDBJ whole genome shotgun (WGS) entry which is preliminary data.</text>
</comment>
<feature type="compositionally biased region" description="Acidic residues" evidence="1">
    <location>
        <begin position="70"/>
        <end position="80"/>
    </location>
</feature>
<gene>
    <name evidence="2" type="ORF">QX233_22630</name>
</gene>
<evidence type="ECO:0000256" key="1">
    <source>
        <dbReference type="SAM" id="MobiDB-lite"/>
    </source>
</evidence>
<reference evidence="2" key="1">
    <citation type="submission" date="2023-06" db="EMBL/GenBank/DDBJ databases">
        <title>Two Chryseobacterium gambrini strains from China.</title>
        <authorList>
            <person name="Zeng J."/>
            <person name="Wu Y."/>
        </authorList>
    </citation>
    <scope>NUCLEOTIDE SEQUENCE</scope>
    <source>
        <strain evidence="2">SQ219</strain>
    </source>
</reference>
<feature type="region of interest" description="Disordered" evidence="1">
    <location>
        <begin position="50"/>
        <end position="80"/>
    </location>
</feature>
<evidence type="ECO:0000313" key="2">
    <source>
        <dbReference type="EMBL" id="MDN4015248.1"/>
    </source>
</evidence>
<evidence type="ECO:0000313" key="3">
    <source>
        <dbReference type="Proteomes" id="UP001225933"/>
    </source>
</evidence>
<dbReference type="RefSeq" id="WP_290343775.1">
    <property type="nucleotide sequence ID" value="NZ_JAUHGV010000200.1"/>
</dbReference>
<protein>
    <submittedName>
        <fullName evidence="2">Uncharacterized protein</fullName>
    </submittedName>
</protein>
<proteinExistence type="predicted"/>
<accession>A0AAJ1RC04</accession>
<name>A0AAJ1RC04_9FLAO</name>
<dbReference type="AlphaFoldDB" id="A0AAJ1RC04"/>
<dbReference type="Proteomes" id="UP001225933">
    <property type="component" value="Unassembled WGS sequence"/>
</dbReference>
<dbReference type="EMBL" id="JAUHGV010000200">
    <property type="protein sequence ID" value="MDN4015248.1"/>
    <property type="molecule type" value="Genomic_DNA"/>
</dbReference>
<sequence>VVAHRLTWEAYLDALVAARPTFLSNSLTERLPTSPGEAVVVDDATETVHAATVRRRDTPHGGDSPSAGDVDLDADGVADD</sequence>
<organism evidence="2 3">
    <name type="scientific">Chryseobacterium gambrini</name>
    <dbReference type="NCBI Taxonomy" id="373672"/>
    <lineage>
        <taxon>Bacteria</taxon>
        <taxon>Pseudomonadati</taxon>
        <taxon>Bacteroidota</taxon>
        <taxon>Flavobacteriia</taxon>
        <taxon>Flavobacteriales</taxon>
        <taxon>Weeksellaceae</taxon>
        <taxon>Chryseobacterium group</taxon>
        <taxon>Chryseobacterium</taxon>
    </lineage>
</organism>